<dbReference type="Gene3D" id="3.30.300.30">
    <property type="match status" value="1"/>
</dbReference>
<dbReference type="InterPro" id="IPR000873">
    <property type="entry name" value="AMP-dep_synth/lig_dom"/>
</dbReference>
<keyword evidence="4" id="KW-1185">Reference proteome</keyword>
<dbReference type="PANTHER" id="PTHR43201">
    <property type="entry name" value="ACYL-COA SYNTHETASE"/>
    <property type="match status" value="1"/>
</dbReference>
<evidence type="ECO:0000259" key="2">
    <source>
        <dbReference type="Pfam" id="PF13193"/>
    </source>
</evidence>
<feature type="domain" description="AMP-dependent synthetase/ligase" evidence="1">
    <location>
        <begin position="20"/>
        <end position="358"/>
    </location>
</feature>
<dbReference type="RefSeq" id="WP_271472402.1">
    <property type="nucleotide sequence ID" value="NZ_JANEWF010000050.1"/>
</dbReference>
<sequence length="498" mass="55783">MLLDATDDVSYEGLFGTVNAEKIAMTTNRLRTHPYGELYQRIRHYSALLMQSKIPQDGCVSFLLSDPFEMAALAIATLRLRRVLFPISPNMASQEAIVNMLGRARPHLFVHDLPDLNEGLKRKCQYIAAPADAPEHLGVDLDTFMRDVKQEDGMALIMHSSGSTGTPKMVYYNHSNLMKLFEYKIRHFGFSVESTCMTCSAGYHLNGFYMAMCTLLQGGHIINSFEITGTPQYELIRAHRPSILVLYPDLLVDFTHQLDRRNEGAPYIRCLITGGDTVPVNSLRRFFELTGRLPITMIGMTECPTYMGNNTNLEKLGSFGHTPLPGYEIRLIHTCEEAGGGTVGEVELRSLAASSGYLAEDLTGGVTQQQDGWIQTGDILRRDAEGYYWFVSRRKDVVLRNAITIPLSEIEDALLSYDKVENACVVVMESRDFGLTNYDRQITAFVTFRQDADLPGLRRFVANNLADFKNPDQIHVVTSFPRNASGKIDKNALIALHT</sequence>
<dbReference type="Pfam" id="PF00501">
    <property type="entry name" value="AMP-binding"/>
    <property type="match status" value="1"/>
</dbReference>
<dbReference type="InterPro" id="IPR025110">
    <property type="entry name" value="AMP-bd_C"/>
</dbReference>
<comment type="caution">
    <text evidence="3">The sequence shown here is derived from an EMBL/GenBank/DDBJ whole genome shotgun (WGS) entry which is preliminary data.</text>
</comment>
<protein>
    <submittedName>
        <fullName evidence="3">Acyl--CoA ligase</fullName>
    </submittedName>
</protein>
<feature type="domain" description="AMP-binding enzyme C-terminal" evidence="2">
    <location>
        <begin position="409"/>
        <end position="487"/>
    </location>
</feature>
<dbReference type="PANTHER" id="PTHR43201:SF32">
    <property type="entry name" value="2-SUCCINYLBENZOATE--COA LIGASE, CHLOROPLASTIC_PEROXISOMAL"/>
    <property type="match status" value="1"/>
</dbReference>
<evidence type="ECO:0000313" key="3">
    <source>
        <dbReference type="EMBL" id="MDA8486506.1"/>
    </source>
</evidence>
<proteinExistence type="predicted"/>
<dbReference type="EMBL" id="JANEWF010000050">
    <property type="protein sequence ID" value="MDA8486506.1"/>
    <property type="molecule type" value="Genomic_DNA"/>
</dbReference>
<accession>A0ABT4YCN0</accession>
<keyword evidence="3" id="KW-0436">Ligase</keyword>
<dbReference type="PROSITE" id="PS00455">
    <property type="entry name" value="AMP_BINDING"/>
    <property type="match status" value="1"/>
</dbReference>
<evidence type="ECO:0000313" key="4">
    <source>
        <dbReference type="Proteomes" id="UP001211689"/>
    </source>
</evidence>
<dbReference type="Pfam" id="PF13193">
    <property type="entry name" value="AMP-binding_C"/>
    <property type="match status" value="1"/>
</dbReference>
<dbReference type="CDD" id="cd04433">
    <property type="entry name" value="AFD_class_I"/>
    <property type="match status" value="1"/>
</dbReference>
<organism evidence="3 4">
    <name type="scientific">Metapseudomonas resinovorans</name>
    <name type="common">Pseudomonas resinovorans</name>
    <dbReference type="NCBI Taxonomy" id="53412"/>
    <lineage>
        <taxon>Bacteria</taxon>
        <taxon>Pseudomonadati</taxon>
        <taxon>Pseudomonadota</taxon>
        <taxon>Gammaproteobacteria</taxon>
        <taxon>Pseudomonadales</taxon>
        <taxon>Pseudomonadaceae</taxon>
        <taxon>Metapseudomonas</taxon>
    </lineage>
</organism>
<name>A0ABT4YCN0_METRE</name>
<dbReference type="InterPro" id="IPR045851">
    <property type="entry name" value="AMP-bd_C_sf"/>
</dbReference>
<dbReference type="GO" id="GO:0016874">
    <property type="term" value="F:ligase activity"/>
    <property type="evidence" value="ECO:0007669"/>
    <property type="project" value="UniProtKB-KW"/>
</dbReference>
<dbReference type="Proteomes" id="UP001211689">
    <property type="component" value="Unassembled WGS sequence"/>
</dbReference>
<dbReference type="Gene3D" id="3.40.50.12780">
    <property type="entry name" value="N-terminal domain of ligase-like"/>
    <property type="match status" value="1"/>
</dbReference>
<dbReference type="SUPFAM" id="SSF56801">
    <property type="entry name" value="Acetyl-CoA synthetase-like"/>
    <property type="match status" value="1"/>
</dbReference>
<gene>
    <name evidence="3" type="ORF">NNO07_25855</name>
</gene>
<dbReference type="InterPro" id="IPR042099">
    <property type="entry name" value="ANL_N_sf"/>
</dbReference>
<reference evidence="3 4" key="1">
    <citation type="submission" date="2022-07" db="EMBL/GenBank/DDBJ databases">
        <title>Genome Analysis of Selected Gammaproteobacteria from Nigerian Food snails.</title>
        <authorList>
            <person name="Okafor A.C."/>
        </authorList>
    </citation>
    <scope>NUCLEOTIDE SEQUENCE [LARGE SCALE GENOMIC DNA]</scope>
    <source>
        <strain evidence="3 4">Awg 2</strain>
    </source>
</reference>
<evidence type="ECO:0000259" key="1">
    <source>
        <dbReference type="Pfam" id="PF00501"/>
    </source>
</evidence>
<dbReference type="InterPro" id="IPR020845">
    <property type="entry name" value="AMP-binding_CS"/>
</dbReference>